<evidence type="ECO:0000256" key="5">
    <source>
        <dbReference type="ARBA" id="ARBA00022729"/>
    </source>
</evidence>
<reference evidence="10" key="1">
    <citation type="submission" date="2019-06" db="EMBL/GenBank/DDBJ databases">
        <authorList>
            <person name="Zheng W."/>
        </authorList>
    </citation>
    <scope>NUCLEOTIDE SEQUENCE</scope>
    <source>
        <strain evidence="10">QDHG01</strain>
    </source>
</reference>
<feature type="transmembrane region" description="Helical" evidence="9">
    <location>
        <begin position="2104"/>
        <end position="2130"/>
    </location>
</feature>
<dbReference type="InterPro" id="IPR003368">
    <property type="entry name" value="POMP_repeat"/>
</dbReference>
<proteinExistence type="predicted"/>
<dbReference type="PANTHER" id="PTHR11319">
    <property type="entry name" value="G PROTEIN-COUPLED RECEPTOR-RELATED"/>
    <property type="match status" value="1"/>
</dbReference>
<evidence type="ECO:0000256" key="4">
    <source>
        <dbReference type="ARBA" id="ARBA00022525"/>
    </source>
</evidence>
<evidence type="ECO:0000256" key="9">
    <source>
        <dbReference type="SAM" id="Phobius"/>
    </source>
</evidence>
<keyword evidence="5" id="KW-0732">Signal</keyword>
<feature type="region of interest" description="Disordered" evidence="8">
    <location>
        <begin position="2510"/>
        <end position="2565"/>
    </location>
</feature>
<name>A0A8J8P9N1_HALGN</name>
<sequence length="2636" mass="297887">MAYTLKQIKNQKEIYIYLTSSEDHYLTPKDYEDSYPLIEEQFVRDQAYELYILPEGCKPSLPCPINVTLYNKIGSRFKMFIPPQGKLVFKNIIVDSLDSILDQSVSKETKECLNKVGVQCCTVDTSLIQIECKDPDTKAQLKPMFHIQNACYVRPVRGGIFHLQLSDPQSLLPLSFPTELLIDSSSFINFFYEFNSLIALPLTDPSFQAVKYSLTLRDSTFARFSTCGAVISNQQELAFGNRTPDIRTEWQYYIYQPYYYIQAASDYLIKWYYSQNPLIGWVDTTMSPTVRYKFGLYEKTITIEGCLFEGFNYLKKSHLEGEPTRLATQYPRATSESMRDQGFVINIAEGKMNWAYFSIQGNTFKDIFMNYPCIENTYDFSQSYEGLQNMLSNGEIYVQMSHIISFYHISQSLIIINDNTFTNISTAGPTIHLEDQHTEHHTPFIVARNKFSFIHSYLNSNVMTIMRTMDYFTADYLDDLDVFNTFFDSSALTLAANANAGQIVIFKNDLSNICGCPQVDSGAFLIGNRIFRASLTAAMGYYRSHLAPINIEAYDYYMGYNISKYEDEAFVDRRIEHPTLGSLSLLKLTTNITGNTYTNISMGASREDTYTVLGSLNTFINIGATRMEYEKFENVGAFTMEKANQMVNLIRSSGASQVTYQKSETGYEAWYTQAMSNSLFVFQSVSNIKIGKGNSFNNIWLIDRVDAMTNLQSKGVILYVELITESLTIGDSSEEPNIIKNINGFLSDVNLNEGHFPYTVNPKANYSDLVQYGVGSSLFQFSHPNNTFEYISIFGLVIENVYFAASKDSLYEENPRIPAIFSTFRSSDNVPQSFTIFYLTVKDAQFDGVQYYLELNAVNIQLNFLTFDNIGHRRYPGNDPLIKAVVDAERVYRDPTIEAALLKIFIYNQYKNSSTPLQEIAIYSSIFNKIHPQYGPLPVVDYDVTFLIRSQVSRPVNLSDVSLTNSDLTNLNSYNESINPTASLFKVTSPRFINCGFQLWKVKIIGTSSHNGIFSIASEIPIVTISDSVFKGMGGQLASVLYLAPSSISSIVFKNVIIVGNQLSDFESINLIEMTAADFTQPSLFKFTSINIVEFTNCTIKDHHFAKVGAFIEISQNSRLTIQDTKISGMSAFQNGAISLAAKSKLYIKNTRFERILAINQGVFQVNVNSFVQIEGSSFKQCQAIQNGIFRITGDSEFHLIGTEFSSNKAQSKNSIGQVMQLGAASEITDCIFQNNQAFITDGYSPLKLGKLIEFISIYVPLRITNSQFIDNQAYQSTPNIYFFDAANVTISKTEFSNKQQLIKDDTTQIMGSFIQAVSNTQLRIFSCKFLNGFAASGGAIYVHGQGQIHIAKTKFEQNEASKQGGAIFADSILKLQITDSSSFNNNQANLYGGDAIYAYNSFSGAILIQDTVFKSIQKESNFILAQDIQSLTLKRLSSSIDNYSSVIGIKTSGINLVNIHQLAISDCKFQSIQGTSAAQSGGGALIIQYTEDVQTNQVILQNLTFENCSSQIDGGGLKLQDVKNIQITGTQFSKNTAKKSGGAIYFTCNISGNLEYPCKLTLSDVSFEENHSNLEGGAIKWDYYEPIIVRNVTFSKNSANLYGDDIASVAKYLKRIQKDQIGSKRYDEKGALRVVQQDNQYPIVQSGGKASFYFGLLDKYEQFVKTDVESKLFLITIQTNKTELYPPIIESYTQYTADQGFFKILDMELVSEPNSLQIINFETNAINLDLPDNNQTSNNLNMTVQVRGCISGEQMLSNGKCKECDAGTYYLTLPTEPVACKNCKSDVSVCKGGNEVYALSGYWRSSRQSDEFYQCLYPQACIGYEDGMASSKIEACAPGYQGVLCAGCESGYSLSQGNRKCLKCPSKTSNAFILTAFLIAILILVVILVRSNLRSSTKDKNYLPVFFRILVNHLQIVTLLGSFDFDWPQEFVTFFKGIQPIAEAQSQLVSVDCYIDTHGTIEDGKRPYYLKNILLSVLPLIMILVSIVSWLLIGKFRQLIGRYKKPETQEPQDIQKNESLQKAETSYFGSVIEEELEEPPELKSEAKDSVSGEIVSTIIVILFLIHPTITREMFTVFNCKTIEGTSRLYIDLDVVCYNGMHNVVTFLIAVPSIIFYSIGIPIVGLFVIFKNRKNLQRSLVKKRYGFLYNGYRQGFANYWEIFIIYRKVALIFIQVFLVQSGKLVQALVSLLFFAFMMALVKILQPYNKYCLNQLELLSLFTSTASIYFCIYFITSKLDSSLQTLQGESYLKKQSMFMFICIILLQTTFFAYWLYSFVHEFKNTIRKRFPQIYVMLFTCCRERKLQAEREIEVYRTKVMGPLIFKMDDIVQYLEKKKGIYKQDLIPVYDRELRGIVGKMNQLKELTEKMQKFHKQKTLYAPISDIVQHERTDTIYSSNSNKQKEIEQEASKQNSSVIFNEHNLEVLNSPSLVQKIESVAVPLRTILKNKKNSNGLDQSIIQNASKVFEENLEATQNKKKSYKAKNSIIPLSPYLPSLNQSAVDSSYFGDMEKESKQLPHPQKKSMRANRVEMSNRSSGFSQAHQQKGQQSPQILSGNNYPKSPTKKLAPFRQLSMIQRASTNAVQQAVEDNIMQRFDEQLKQNALMIQITEDNEIIESLKSEVSEMGVQEEVASEN</sequence>
<keyword evidence="9" id="KW-0812">Transmembrane</keyword>
<evidence type="ECO:0000313" key="11">
    <source>
        <dbReference type="Proteomes" id="UP000785679"/>
    </source>
</evidence>
<dbReference type="SUPFAM" id="SSF51126">
    <property type="entry name" value="Pectin lyase-like"/>
    <property type="match status" value="3"/>
</dbReference>
<keyword evidence="11" id="KW-1185">Reference proteome</keyword>
<dbReference type="NCBIfam" id="TIGR01376">
    <property type="entry name" value="POMP_repeat"/>
    <property type="match status" value="2"/>
</dbReference>
<protein>
    <recommendedName>
        <fullName evidence="12">Transmembrane protein</fullName>
    </recommendedName>
</protein>
<feature type="compositionally biased region" description="Polar residues" evidence="8">
    <location>
        <begin position="2531"/>
        <end position="2561"/>
    </location>
</feature>
<feature type="transmembrane region" description="Helical" evidence="9">
    <location>
        <begin position="1974"/>
        <end position="1994"/>
    </location>
</feature>
<feature type="transmembrane region" description="Helical" evidence="9">
    <location>
        <begin position="1872"/>
        <end position="1894"/>
    </location>
</feature>
<evidence type="ECO:0000256" key="7">
    <source>
        <dbReference type="ARBA" id="ARBA00023237"/>
    </source>
</evidence>
<feature type="transmembrane region" description="Helical" evidence="9">
    <location>
        <begin position="2051"/>
        <end position="2070"/>
    </location>
</feature>
<dbReference type="GO" id="GO:0005576">
    <property type="term" value="C:extracellular region"/>
    <property type="evidence" value="ECO:0007669"/>
    <property type="project" value="UniProtKB-SubCell"/>
</dbReference>
<keyword evidence="9" id="KW-1133">Transmembrane helix</keyword>
<evidence type="ECO:0000256" key="2">
    <source>
        <dbReference type="ARBA" id="ARBA00004442"/>
    </source>
</evidence>
<feature type="transmembrane region" description="Helical" evidence="9">
    <location>
        <begin position="2255"/>
        <end position="2278"/>
    </location>
</feature>
<feature type="transmembrane region" description="Helical" evidence="9">
    <location>
        <begin position="2184"/>
        <end position="2203"/>
    </location>
</feature>
<feature type="transmembrane region" description="Helical" evidence="9">
    <location>
        <begin position="2159"/>
        <end position="2178"/>
    </location>
</feature>
<dbReference type="EMBL" id="RRYP01000098">
    <property type="protein sequence ID" value="TNV88001.1"/>
    <property type="molecule type" value="Genomic_DNA"/>
</dbReference>
<gene>
    <name evidence="10" type="ORF">FGO68_gene2384</name>
</gene>
<comment type="subcellular location">
    <subcellularLocation>
        <location evidence="1">Cell envelope</location>
    </subcellularLocation>
    <subcellularLocation>
        <location evidence="2">Cell outer membrane</location>
    </subcellularLocation>
    <subcellularLocation>
        <location evidence="3">Secreted</location>
    </subcellularLocation>
</comment>
<comment type="caution">
    <text evidence="10">The sequence shown here is derived from an EMBL/GenBank/DDBJ whole genome shotgun (WGS) entry which is preliminary data.</text>
</comment>
<evidence type="ECO:0000256" key="6">
    <source>
        <dbReference type="ARBA" id="ARBA00023136"/>
    </source>
</evidence>
<keyword evidence="6 9" id="KW-0472">Membrane</keyword>
<evidence type="ECO:0008006" key="12">
    <source>
        <dbReference type="Google" id="ProtNLM"/>
    </source>
</evidence>
<accession>A0A8J8P9N1</accession>
<dbReference type="InterPro" id="IPR011050">
    <property type="entry name" value="Pectin_lyase_fold/virulence"/>
</dbReference>
<dbReference type="Proteomes" id="UP000785679">
    <property type="component" value="Unassembled WGS sequence"/>
</dbReference>
<feature type="transmembrane region" description="Helical" evidence="9">
    <location>
        <begin position="1906"/>
        <end position="1924"/>
    </location>
</feature>
<keyword evidence="4" id="KW-0964">Secreted</keyword>
<evidence type="ECO:0000256" key="3">
    <source>
        <dbReference type="ARBA" id="ARBA00004613"/>
    </source>
</evidence>
<dbReference type="Pfam" id="PF02415">
    <property type="entry name" value="Chlam_PMP"/>
    <property type="match status" value="1"/>
</dbReference>
<feature type="transmembrane region" description="Helical" evidence="9">
    <location>
        <begin position="2215"/>
        <end position="2235"/>
    </location>
</feature>
<dbReference type="PANTHER" id="PTHR11319:SF35">
    <property type="entry name" value="OUTER MEMBRANE PROTEIN PMPC-RELATED"/>
    <property type="match status" value="1"/>
</dbReference>
<evidence type="ECO:0000313" key="10">
    <source>
        <dbReference type="EMBL" id="TNV88001.1"/>
    </source>
</evidence>
<keyword evidence="7" id="KW-0998">Cell outer membrane</keyword>
<dbReference type="OrthoDB" id="10035969at2759"/>
<organism evidence="10 11">
    <name type="scientific">Halteria grandinella</name>
    <dbReference type="NCBI Taxonomy" id="5974"/>
    <lineage>
        <taxon>Eukaryota</taxon>
        <taxon>Sar</taxon>
        <taxon>Alveolata</taxon>
        <taxon>Ciliophora</taxon>
        <taxon>Intramacronucleata</taxon>
        <taxon>Spirotrichea</taxon>
        <taxon>Stichotrichia</taxon>
        <taxon>Sporadotrichida</taxon>
        <taxon>Halteriidae</taxon>
        <taxon>Halteria</taxon>
    </lineage>
</organism>
<evidence type="ECO:0000256" key="1">
    <source>
        <dbReference type="ARBA" id="ARBA00004196"/>
    </source>
</evidence>
<evidence type="ECO:0000256" key="8">
    <source>
        <dbReference type="SAM" id="MobiDB-lite"/>
    </source>
</evidence>